<evidence type="ECO:0000256" key="11">
    <source>
        <dbReference type="ARBA" id="ARBA00023157"/>
    </source>
</evidence>
<reference evidence="16 17" key="1">
    <citation type="submission" date="2014-04" db="EMBL/GenBank/DDBJ databases">
        <authorList>
            <consortium name="DOE Joint Genome Institute"/>
            <person name="Kuo A."/>
            <person name="Girlanda M."/>
            <person name="Perotto S."/>
            <person name="Kohler A."/>
            <person name="Nagy L.G."/>
            <person name="Floudas D."/>
            <person name="Copeland A."/>
            <person name="Barry K.W."/>
            <person name="Cichocki N."/>
            <person name="Veneault-Fourrey C."/>
            <person name="LaButti K."/>
            <person name="Lindquist E.A."/>
            <person name="Lipzen A."/>
            <person name="Lundell T."/>
            <person name="Morin E."/>
            <person name="Murat C."/>
            <person name="Sun H."/>
            <person name="Tunlid A."/>
            <person name="Henrissat B."/>
            <person name="Grigoriev I.V."/>
            <person name="Hibbett D.S."/>
            <person name="Martin F."/>
            <person name="Nordberg H.P."/>
            <person name="Cantor M.N."/>
            <person name="Hua S.X."/>
        </authorList>
    </citation>
    <scope>NUCLEOTIDE SEQUENCE [LARGE SCALE GENOMIC DNA]</scope>
    <source>
        <strain evidence="16 17">MUT 4182</strain>
    </source>
</reference>
<evidence type="ECO:0000256" key="4">
    <source>
        <dbReference type="ARBA" id="ARBA00022475"/>
    </source>
</evidence>
<name>A0A0C3Q4X1_9AGAM</name>
<dbReference type="GO" id="GO:0005886">
    <property type="term" value="C:plasma membrane"/>
    <property type="evidence" value="ECO:0007669"/>
    <property type="project" value="UniProtKB-SubCell"/>
</dbReference>
<evidence type="ECO:0000256" key="3">
    <source>
        <dbReference type="ARBA" id="ARBA00010031"/>
    </source>
</evidence>
<keyword evidence="12" id="KW-0325">Glycoprotein</keyword>
<feature type="domain" description="CFEM" evidence="15">
    <location>
        <begin position="1"/>
        <end position="113"/>
    </location>
</feature>
<keyword evidence="8 14" id="KW-0732">Signal</keyword>
<dbReference type="InterPro" id="IPR051735">
    <property type="entry name" value="CFEM_domain"/>
</dbReference>
<evidence type="ECO:0000256" key="7">
    <source>
        <dbReference type="ARBA" id="ARBA00022723"/>
    </source>
</evidence>
<evidence type="ECO:0000256" key="5">
    <source>
        <dbReference type="ARBA" id="ARBA00022525"/>
    </source>
</evidence>
<evidence type="ECO:0000256" key="13">
    <source>
        <dbReference type="ARBA" id="ARBA00023288"/>
    </source>
</evidence>
<evidence type="ECO:0000256" key="1">
    <source>
        <dbReference type="ARBA" id="ARBA00004609"/>
    </source>
</evidence>
<evidence type="ECO:0000256" key="2">
    <source>
        <dbReference type="ARBA" id="ARBA00004613"/>
    </source>
</evidence>
<feature type="chain" id="PRO_5002168275" description="CFEM domain-containing protein" evidence="14">
    <location>
        <begin position="18"/>
        <end position="177"/>
    </location>
</feature>
<accession>A0A0C3Q4X1</accession>
<protein>
    <recommendedName>
        <fullName evidence="15">CFEM domain-containing protein</fullName>
    </recommendedName>
</protein>
<evidence type="ECO:0000313" key="17">
    <source>
        <dbReference type="Proteomes" id="UP000054248"/>
    </source>
</evidence>
<evidence type="ECO:0000313" key="16">
    <source>
        <dbReference type="EMBL" id="KIO24110.1"/>
    </source>
</evidence>
<dbReference type="STRING" id="1051891.A0A0C3Q4X1"/>
<dbReference type="GO" id="GO:0005576">
    <property type="term" value="C:extracellular region"/>
    <property type="evidence" value="ECO:0007669"/>
    <property type="project" value="UniProtKB-SubCell"/>
</dbReference>
<dbReference type="OrthoDB" id="3065412at2759"/>
<dbReference type="PROSITE" id="PS52012">
    <property type="entry name" value="CFEM"/>
    <property type="match status" value="1"/>
</dbReference>
<feature type="signal peptide" evidence="14">
    <location>
        <begin position="1"/>
        <end position="17"/>
    </location>
</feature>
<evidence type="ECO:0000256" key="9">
    <source>
        <dbReference type="ARBA" id="ARBA00023004"/>
    </source>
</evidence>
<keyword evidence="4" id="KW-1003">Cell membrane</keyword>
<keyword evidence="17" id="KW-1185">Reference proteome</keyword>
<keyword evidence="11" id="KW-1015">Disulfide bond</keyword>
<evidence type="ECO:0000256" key="6">
    <source>
        <dbReference type="ARBA" id="ARBA00022617"/>
    </source>
</evidence>
<sequence length="177" mass="17957">MRFSVTTVLFAASLASALTIGKRQTTLPACAQTCYTNTSPSPCTADDVACQCLNINFLTPLIQCVATSCSAEDAQTAEAAALATCKAAGVDLTSSSPLPACAQPCDANTTSATCPAPADPNTVPDVACYCKDTTYIQTIDTCFKSSCQGADLTTAEAVGEALCRAYGVDISSAVPAA</sequence>
<dbReference type="InterPro" id="IPR008427">
    <property type="entry name" value="Extracellular_membr_CFEM_dom"/>
</dbReference>
<keyword evidence="9" id="KW-0408">Iron</keyword>
<gene>
    <name evidence="16" type="ORF">M407DRAFT_244565</name>
</gene>
<evidence type="ECO:0000259" key="15">
    <source>
        <dbReference type="PROSITE" id="PS52012"/>
    </source>
</evidence>
<proteinExistence type="inferred from homology"/>
<keyword evidence="5" id="KW-0964">Secreted</keyword>
<dbReference type="PANTHER" id="PTHR37928">
    <property type="entry name" value="CFEM DOMAIN PROTEIN (AFU_ORTHOLOGUE AFUA_6G14090)"/>
    <property type="match status" value="1"/>
</dbReference>
<dbReference type="AlphaFoldDB" id="A0A0C3Q4X1"/>
<dbReference type="PANTHER" id="PTHR37928:SF2">
    <property type="entry name" value="GPI ANCHORED CFEM DOMAIN PROTEIN (AFU_ORTHOLOGUE AFUA_6G10580)"/>
    <property type="match status" value="1"/>
</dbReference>
<comment type="subcellular location">
    <subcellularLocation>
        <location evidence="1">Cell membrane</location>
        <topology evidence="1">Lipid-anchor</topology>
        <topology evidence="1">GPI-anchor</topology>
    </subcellularLocation>
    <subcellularLocation>
        <location evidence="2">Secreted</location>
    </subcellularLocation>
</comment>
<comment type="similarity">
    <text evidence="3">Belongs to the RBT5 family.</text>
</comment>
<keyword evidence="13" id="KW-0449">Lipoprotein</keyword>
<reference evidence="17" key="2">
    <citation type="submission" date="2015-01" db="EMBL/GenBank/DDBJ databases">
        <title>Evolutionary Origins and Diversification of the Mycorrhizal Mutualists.</title>
        <authorList>
            <consortium name="DOE Joint Genome Institute"/>
            <consortium name="Mycorrhizal Genomics Consortium"/>
            <person name="Kohler A."/>
            <person name="Kuo A."/>
            <person name="Nagy L.G."/>
            <person name="Floudas D."/>
            <person name="Copeland A."/>
            <person name="Barry K.W."/>
            <person name="Cichocki N."/>
            <person name="Veneault-Fourrey C."/>
            <person name="LaButti K."/>
            <person name="Lindquist E.A."/>
            <person name="Lipzen A."/>
            <person name="Lundell T."/>
            <person name="Morin E."/>
            <person name="Murat C."/>
            <person name="Riley R."/>
            <person name="Ohm R."/>
            <person name="Sun H."/>
            <person name="Tunlid A."/>
            <person name="Henrissat B."/>
            <person name="Grigoriev I.V."/>
            <person name="Hibbett D.S."/>
            <person name="Martin F."/>
        </authorList>
    </citation>
    <scope>NUCLEOTIDE SEQUENCE [LARGE SCALE GENOMIC DNA]</scope>
    <source>
        <strain evidence="17">MUT 4182</strain>
    </source>
</reference>
<evidence type="ECO:0000256" key="14">
    <source>
        <dbReference type="SAM" id="SignalP"/>
    </source>
</evidence>
<keyword evidence="10" id="KW-0472">Membrane</keyword>
<dbReference type="EMBL" id="KN823068">
    <property type="protein sequence ID" value="KIO24110.1"/>
    <property type="molecule type" value="Genomic_DNA"/>
</dbReference>
<keyword evidence="6" id="KW-0349">Heme</keyword>
<keyword evidence="7" id="KW-0479">Metal-binding</keyword>
<dbReference type="SMART" id="SM00747">
    <property type="entry name" value="CFEM"/>
    <property type="match status" value="2"/>
</dbReference>
<evidence type="ECO:0000256" key="8">
    <source>
        <dbReference type="ARBA" id="ARBA00022729"/>
    </source>
</evidence>
<dbReference type="HOGENOM" id="CLU_1518957_0_0_1"/>
<dbReference type="Pfam" id="PF05730">
    <property type="entry name" value="CFEM"/>
    <property type="match status" value="2"/>
</dbReference>
<organism evidence="16 17">
    <name type="scientific">Tulasnella calospora MUT 4182</name>
    <dbReference type="NCBI Taxonomy" id="1051891"/>
    <lineage>
        <taxon>Eukaryota</taxon>
        <taxon>Fungi</taxon>
        <taxon>Dikarya</taxon>
        <taxon>Basidiomycota</taxon>
        <taxon>Agaricomycotina</taxon>
        <taxon>Agaricomycetes</taxon>
        <taxon>Cantharellales</taxon>
        <taxon>Tulasnellaceae</taxon>
        <taxon>Tulasnella</taxon>
    </lineage>
</organism>
<dbReference type="Proteomes" id="UP000054248">
    <property type="component" value="Unassembled WGS sequence"/>
</dbReference>
<dbReference type="GO" id="GO:0046872">
    <property type="term" value="F:metal ion binding"/>
    <property type="evidence" value="ECO:0007669"/>
    <property type="project" value="UniProtKB-KW"/>
</dbReference>
<evidence type="ECO:0000256" key="10">
    <source>
        <dbReference type="ARBA" id="ARBA00023136"/>
    </source>
</evidence>
<evidence type="ECO:0000256" key="12">
    <source>
        <dbReference type="ARBA" id="ARBA00023180"/>
    </source>
</evidence>